<dbReference type="SUPFAM" id="SSF58104">
    <property type="entry name" value="Methyl-accepting chemotaxis protein (MCP) signaling domain"/>
    <property type="match status" value="1"/>
</dbReference>
<evidence type="ECO:0000256" key="7">
    <source>
        <dbReference type="ARBA" id="ARBA00023136"/>
    </source>
</evidence>
<sequence>MLSRLSISSRVLLLGIIPLLVLALVLGAAFFSIQQKDKLFNKLYDDHLAILSDVMAVQQILQQSALQDIRKYRTGWASAEATEQAIKQQLATAQQHWQAFIAARPSHADEAYYAELDSAFSKAAKHYEEWISYAGSDALLVRILNESTVNNEVELRITGFTKLAEAFIQQQLAAGATVRDEASHFTGLLVQGFVVSALGLFLLISLLIWRVQRSVCRPLWALRDLLQAVQQHSDLSLRANAQGSDEIAQAAQALNQMISHFEQLVAKLGSSASALNEQASAVFQSSDTVSHSAANQAGQAAQLATAVEQMSASVRDVTDNARAAAQAAQHAEQLCSSGRSVAADSAGGITALAQQLTQSAAVVQKLQQESGQISAVVDVIRKISEQTNLLALNAAIEAARAGEAGRGFSVVADEVRTLSANTQQATESINTMVTLLQQQAASAVQVIQQAHQQADHSVQLAQDTGQRFAQLASAVEGIHSANQSICSATLQQQAVTDDIADNIHRLNDNISQLSHSAGIATGASEQLTQLANQLNADWQVFASR</sequence>
<protein>
    <submittedName>
        <fullName evidence="14">Methyl-accepting chemotaxis protein</fullName>
    </submittedName>
</protein>
<dbReference type="PROSITE" id="PS50111">
    <property type="entry name" value="CHEMOTAXIS_TRANSDUC_2"/>
    <property type="match status" value="1"/>
</dbReference>
<accession>I1DVX1</accession>
<dbReference type="PROSITE" id="PS50885">
    <property type="entry name" value="HAMP"/>
    <property type="match status" value="1"/>
</dbReference>
<gene>
    <name evidence="14" type="primary">mcp</name>
    <name evidence="14" type="ORF">RNAN_1170</name>
</gene>
<comment type="caution">
    <text evidence="14">The sequence shown here is derived from an EMBL/GenBank/DDBJ whole genome shotgun (WGS) entry which is preliminary data.</text>
</comment>
<evidence type="ECO:0000256" key="11">
    <source>
        <dbReference type="SAM" id="Phobius"/>
    </source>
</evidence>
<evidence type="ECO:0000256" key="2">
    <source>
        <dbReference type="ARBA" id="ARBA00022475"/>
    </source>
</evidence>
<dbReference type="InterPro" id="IPR003660">
    <property type="entry name" value="HAMP_dom"/>
</dbReference>
<comment type="subcellular location">
    <subcellularLocation>
        <location evidence="1">Cell membrane</location>
        <topology evidence="1">Multi-pass membrane protein</topology>
    </subcellularLocation>
</comment>
<evidence type="ECO:0000313" key="14">
    <source>
        <dbReference type="EMBL" id="GAB58199.1"/>
    </source>
</evidence>
<name>I1DVX1_9GAMM</name>
<evidence type="ECO:0000256" key="10">
    <source>
        <dbReference type="PROSITE-ProRule" id="PRU00284"/>
    </source>
</evidence>
<evidence type="ECO:0000256" key="3">
    <source>
        <dbReference type="ARBA" id="ARBA00022481"/>
    </source>
</evidence>
<dbReference type="PANTHER" id="PTHR32089:SF119">
    <property type="entry name" value="METHYL-ACCEPTING CHEMOTAXIS PROTEIN CTPL"/>
    <property type="match status" value="1"/>
</dbReference>
<dbReference type="AlphaFoldDB" id="I1DVX1"/>
<evidence type="ECO:0000313" key="15">
    <source>
        <dbReference type="Proteomes" id="UP000004374"/>
    </source>
</evidence>
<dbReference type="CDD" id="cd06225">
    <property type="entry name" value="HAMP"/>
    <property type="match status" value="1"/>
</dbReference>
<evidence type="ECO:0000259" key="13">
    <source>
        <dbReference type="PROSITE" id="PS50885"/>
    </source>
</evidence>
<dbReference type="PANTHER" id="PTHR32089">
    <property type="entry name" value="METHYL-ACCEPTING CHEMOTAXIS PROTEIN MCPB"/>
    <property type="match status" value="1"/>
</dbReference>
<reference evidence="14 15" key="1">
    <citation type="journal article" date="2012" name="J. Bacteriol.">
        <title>Genome Sequence of the Protease-Producing Bacterium Rheinheimera nanhaiensis E407-8T, Isolated from Deep-Sea Sediment of the South China Sea.</title>
        <authorList>
            <person name="Zhang X.-Y."/>
            <person name="Zhang Y.-J."/>
            <person name="Qin Q.-L."/>
            <person name="Xie B.-B."/>
            <person name="Chen X.-L."/>
            <person name="Zhou B.-C."/>
            <person name="Zhang Y.-Z."/>
        </authorList>
    </citation>
    <scope>NUCLEOTIDE SEQUENCE [LARGE SCALE GENOMIC DNA]</scope>
    <source>
        <strain evidence="14 15">E407-8</strain>
    </source>
</reference>
<dbReference type="RefSeq" id="WP_008219669.1">
    <property type="nucleotide sequence ID" value="NZ_BAFK01000005.1"/>
</dbReference>
<evidence type="ECO:0000256" key="1">
    <source>
        <dbReference type="ARBA" id="ARBA00004651"/>
    </source>
</evidence>
<comment type="similarity">
    <text evidence="9">Belongs to the methyl-accepting chemotaxis (MCP) protein family.</text>
</comment>
<dbReference type="InterPro" id="IPR003122">
    <property type="entry name" value="Tar_rcpt_lig-bd"/>
</dbReference>
<dbReference type="GO" id="GO:0007165">
    <property type="term" value="P:signal transduction"/>
    <property type="evidence" value="ECO:0007669"/>
    <property type="project" value="UniProtKB-KW"/>
</dbReference>
<organism evidence="14 15">
    <name type="scientific">Rheinheimera nanhaiensis E407-8</name>
    <dbReference type="NCBI Taxonomy" id="562729"/>
    <lineage>
        <taxon>Bacteria</taxon>
        <taxon>Pseudomonadati</taxon>
        <taxon>Pseudomonadota</taxon>
        <taxon>Gammaproteobacteria</taxon>
        <taxon>Chromatiales</taxon>
        <taxon>Chromatiaceae</taxon>
        <taxon>Rheinheimera</taxon>
    </lineage>
</organism>
<dbReference type="FunFam" id="1.10.287.950:FF:000001">
    <property type="entry name" value="Methyl-accepting chemotaxis sensory transducer"/>
    <property type="match status" value="1"/>
</dbReference>
<evidence type="ECO:0000256" key="5">
    <source>
        <dbReference type="ARBA" id="ARBA00022692"/>
    </source>
</evidence>
<dbReference type="SMART" id="SM00304">
    <property type="entry name" value="HAMP"/>
    <property type="match status" value="1"/>
</dbReference>
<keyword evidence="2" id="KW-1003">Cell membrane</keyword>
<dbReference type="GO" id="GO:0005886">
    <property type="term" value="C:plasma membrane"/>
    <property type="evidence" value="ECO:0007669"/>
    <property type="project" value="UniProtKB-SubCell"/>
</dbReference>
<dbReference type="OrthoDB" id="9781845at2"/>
<keyword evidence="3" id="KW-0488">Methylation</keyword>
<evidence type="ECO:0000256" key="9">
    <source>
        <dbReference type="ARBA" id="ARBA00029447"/>
    </source>
</evidence>
<dbReference type="SMART" id="SM00283">
    <property type="entry name" value="MA"/>
    <property type="match status" value="1"/>
</dbReference>
<dbReference type="Pfam" id="PF00015">
    <property type="entry name" value="MCPsignal"/>
    <property type="match status" value="1"/>
</dbReference>
<evidence type="ECO:0000256" key="6">
    <source>
        <dbReference type="ARBA" id="ARBA00022989"/>
    </source>
</evidence>
<dbReference type="EMBL" id="BAFK01000005">
    <property type="protein sequence ID" value="GAB58199.1"/>
    <property type="molecule type" value="Genomic_DNA"/>
</dbReference>
<dbReference type="Pfam" id="PF02203">
    <property type="entry name" value="TarH"/>
    <property type="match status" value="1"/>
</dbReference>
<keyword evidence="15" id="KW-1185">Reference proteome</keyword>
<dbReference type="STRING" id="562729.RNAN_1170"/>
<keyword evidence="7 11" id="KW-0472">Membrane</keyword>
<keyword evidence="4" id="KW-0145">Chemotaxis</keyword>
<dbReference type="Gene3D" id="1.10.287.950">
    <property type="entry name" value="Methyl-accepting chemotaxis protein"/>
    <property type="match status" value="1"/>
</dbReference>
<evidence type="ECO:0000259" key="12">
    <source>
        <dbReference type="PROSITE" id="PS50111"/>
    </source>
</evidence>
<dbReference type="GO" id="GO:0006935">
    <property type="term" value="P:chemotaxis"/>
    <property type="evidence" value="ECO:0007669"/>
    <property type="project" value="UniProtKB-KW"/>
</dbReference>
<feature type="domain" description="HAMP" evidence="13">
    <location>
        <begin position="213"/>
        <end position="266"/>
    </location>
</feature>
<keyword evidence="5 11" id="KW-0812">Transmembrane</keyword>
<evidence type="ECO:0000256" key="8">
    <source>
        <dbReference type="ARBA" id="ARBA00023224"/>
    </source>
</evidence>
<evidence type="ECO:0000256" key="4">
    <source>
        <dbReference type="ARBA" id="ARBA00022500"/>
    </source>
</evidence>
<keyword evidence="6 11" id="KW-1133">Transmembrane helix</keyword>
<dbReference type="Proteomes" id="UP000004374">
    <property type="component" value="Unassembled WGS sequence"/>
</dbReference>
<proteinExistence type="inferred from homology"/>
<keyword evidence="8 10" id="KW-0807">Transducer</keyword>
<dbReference type="Pfam" id="PF00672">
    <property type="entry name" value="HAMP"/>
    <property type="match status" value="1"/>
</dbReference>
<feature type="transmembrane region" description="Helical" evidence="11">
    <location>
        <begin position="188"/>
        <end position="209"/>
    </location>
</feature>
<feature type="domain" description="Methyl-accepting transducer" evidence="12">
    <location>
        <begin position="271"/>
        <end position="507"/>
    </location>
</feature>
<dbReference type="InterPro" id="IPR004089">
    <property type="entry name" value="MCPsignal_dom"/>
</dbReference>